<feature type="repeat" description="TPR" evidence="3">
    <location>
        <begin position="162"/>
        <end position="195"/>
    </location>
</feature>
<dbReference type="OrthoDB" id="6161989at2"/>
<accession>A0A240ULV3</accession>
<name>A0A240ULV3_9GAMM</name>
<dbReference type="Proteomes" id="UP000194457">
    <property type="component" value="Chromosome"/>
</dbReference>
<dbReference type="SUPFAM" id="SSF48452">
    <property type="entry name" value="TPR-like"/>
    <property type="match status" value="1"/>
</dbReference>
<dbReference type="GO" id="GO:0035269">
    <property type="term" value="P:protein O-linked glycosylation via mannose"/>
    <property type="evidence" value="ECO:0007669"/>
    <property type="project" value="TreeGrafter"/>
</dbReference>
<dbReference type="InterPro" id="IPR052384">
    <property type="entry name" value="TMTC_O-mannosyltransferase"/>
</dbReference>
<gene>
    <name evidence="4" type="ORF">B9H00_02635</name>
</gene>
<dbReference type="PANTHER" id="PTHR44216:SF3">
    <property type="entry name" value="PROTEIN O-MANNOSYL-TRANSFERASE TMTC2"/>
    <property type="match status" value="1"/>
</dbReference>
<dbReference type="PANTHER" id="PTHR44216">
    <property type="entry name" value="PROTEIN O-MANNOSYL-TRANSFERASE TMTC2"/>
    <property type="match status" value="1"/>
</dbReference>
<proteinExistence type="predicted"/>
<keyword evidence="5" id="KW-1185">Reference proteome</keyword>
<evidence type="ECO:0000313" key="5">
    <source>
        <dbReference type="Proteomes" id="UP000194457"/>
    </source>
</evidence>
<dbReference type="InterPro" id="IPR013105">
    <property type="entry name" value="TPR_2"/>
</dbReference>
<dbReference type="InterPro" id="IPR011990">
    <property type="entry name" value="TPR-like_helical_dom_sf"/>
</dbReference>
<reference evidence="4 5" key="1">
    <citation type="submission" date="2017-05" db="EMBL/GenBank/DDBJ databases">
        <authorList>
            <person name="Song R."/>
            <person name="Chenine A.L."/>
            <person name="Ruprecht R.M."/>
        </authorList>
    </citation>
    <scope>NUCLEOTIDE SEQUENCE [LARGE SCALE GENOMIC DNA]</scope>
    <source>
        <strain evidence="4">SW32</strain>
    </source>
</reference>
<evidence type="ECO:0000313" key="4">
    <source>
        <dbReference type="EMBL" id="ART62106.1"/>
    </source>
</evidence>
<dbReference type="InterPro" id="IPR019734">
    <property type="entry name" value="TPR_rpt"/>
</dbReference>
<organism evidence="4 5">
    <name type="scientific">Kushneria marisflavi</name>
    <dbReference type="NCBI Taxonomy" id="157779"/>
    <lineage>
        <taxon>Bacteria</taxon>
        <taxon>Pseudomonadati</taxon>
        <taxon>Pseudomonadota</taxon>
        <taxon>Gammaproteobacteria</taxon>
        <taxon>Oceanospirillales</taxon>
        <taxon>Halomonadaceae</taxon>
        <taxon>Kushneria</taxon>
    </lineage>
</organism>
<dbReference type="GO" id="GO:0000030">
    <property type="term" value="F:mannosyltransferase activity"/>
    <property type="evidence" value="ECO:0007669"/>
    <property type="project" value="TreeGrafter"/>
</dbReference>
<dbReference type="EMBL" id="CP021358">
    <property type="protein sequence ID" value="ART62106.1"/>
    <property type="molecule type" value="Genomic_DNA"/>
</dbReference>
<dbReference type="Pfam" id="PF13432">
    <property type="entry name" value="TPR_16"/>
    <property type="match status" value="1"/>
</dbReference>
<dbReference type="KEGG" id="kma:B9H00_02635"/>
<dbReference type="PROSITE" id="PS50005">
    <property type="entry name" value="TPR"/>
    <property type="match status" value="1"/>
</dbReference>
<protein>
    <submittedName>
        <fullName evidence="4">Uncharacterized protein</fullName>
    </submittedName>
</protein>
<dbReference type="Pfam" id="PF07719">
    <property type="entry name" value="TPR_2"/>
    <property type="match status" value="1"/>
</dbReference>
<keyword evidence="1" id="KW-0677">Repeat</keyword>
<dbReference type="Gene3D" id="1.25.40.10">
    <property type="entry name" value="Tetratricopeptide repeat domain"/>
    <property type="match status" value="2"/>
</dbReference>
<dbReference type="AlphaFoldDB" id="A0A240ULV3"/>
<keyword evidence="2 3" id="KW-0802">TPR repeat</keyword>
<sequence length="290" mass="30730">MTRCPLPSIFRYAVGSFFRSGMTFQMTITADFSSGTVRLLVVAGMTAILTACSSAQVGSDQDRLLSLADDIDQQGDHSTAAAMYERAIDRNGSSANVLVRLGQARLDAGDNEGAARAFRDALREDIQLAPALLGLGTAQLRLGEAQGARRSLVEAVKTLNSTAAWSRLGAAQALSGEPDEAVNSFRRAMMLDPKSLDVKTNLALAQALAGNGIQAGTEIRDVVNSPLAESRHYRNAVLILVLAGRSDVANHMALPDVSTVERQRLIAQAQRVAALPTAEARARALGLQST</sequence>
<dbReference type="SMART" id="SM00028">
    <property type="entry name" value="TPR"/>
    <property type="match status" value="2"/>
</dbReference>
<evidence type="ECO:0000256" key="2">
    <source>
        <dbReference type="ARBA" id="ARBA00022803"/>
    </source>
</evidence>
<evidence type="ECO:0000256" key="1">
    <source>
        <dbReference type="ARBA" id="ARBA00022737"/>
    </source>
</evidence>
<evidence type="ECO:0000256" key="3">
    <source>
        <dbReference type="PROSITE-ProRule" id="PRU00339"/>
    </source>
</evidence>